<dbReference type="AlphaFoldDB" id="A0A0K8J2W2"/>
<protein>
    <recommendedName>
        <fullName evidence="6">UPF0316 protein SD1D_0135</fullName>
    </recommendedName>
</protein>
<dbReference type="GO" id="GO:0005886">
    <property type="term" value="C:plasma membrane"/>
    <property type="evidence" value="ECO:0007669"/>
    <property type="project" value="UniProtKB-SubCell"/>
</dbReference>
<comment type="subcellular location">
    <subcellularLocation>
        <location evidence="1 6">Cell membrane</location>
        <topology evidence="1 6">Multi-pass membrane protein</topology>
    </subcellularLocation>
</comment>
<dbReference type="HAMAP" id="MF_01515">
    <property type="entry name" value="UPF0316"/>
    <property type="match status" value="1"/>
</dbReference>
<accession>A0A0K8J2W2</accession>
<keyword evidence="10" id="KW-1185">Reference proteome</keyword>
<feature type="transmembrane region" description="Helical" evidence="6">
    <location>
        <begin position="40"/>
        <end position="61"/>
    </location>
</feature>
<feature type="domain" description="DUF2179" evidence="7">
    <location>
        <begin position="120"/>
        <end position="173"/>
    </location>
</feature>
<evidence type="ECO:0000256" key="6">
    <source>
        <dbReference type="HAMAP-Rule" id="MF_01515"/>
    </source>
</evidence>
<evidence type="ECO:0000259" key="8">
    <source>
        <dbReference type="Pfam" id="PF18955"/>
    </source>
</evidence>
<dbReference type="InterPro" id="IPR019264">
    <property type="entry name" value="DUF2179"/>
</dbReference>
<evidence type="ECO:0000313" key="9">
    <source>
        <dbReference type="EMBL" id="CUH91689.1"/>
    </source>
</evidence>
<dbReference type="RefSeq" id="WP_058257141.1">
    <property type="nucleotide sequence ID" value="NZ_DUPS01000006.1"/>
</dbReference>
<dbReference type="InterPro" id="IPR044035">
    <property type="entry name" value="DUF5698"/>
</dbReference>
<evidence type="ECO:0000256" key="5">
    <source>
        <dbReference type="ARBA" id="ARBA00023136"/>
    </source>
</evidence>
<dbReference type="KEGG" id="hsd:SD1D_0135"/>
<dbReference type="PANTHER" id="PTHR40060:SF1">
    <property type="entry name" value="UPF0316 PROTEIN YEBE"/>
    <property type="match status" value="1"/>
</dbReference>
<dbReference type="Pfam" id="PF10035">
    <property type="entry name" value="DUF2179"/>
    <property type="match status" value="1"/>
</dbReference>
<dbReference type="CDD" id="cd16381">
    <property type="entry name" value="YitT_C_like_1"/>
    <property type="match status" value="1"/>
</dbReference>
<gene>
    <name evidence="9" type="ORF">SD1D_0135</name>
</gene>
<dbReference type="InterPro" id="IPR022930">
    <property type="entry name" value="UPF0316"/>
</dbReference>
<dbReference type="OrthoDB" id="48231at2"/>
<keyword evidence="2 6" id="KW-1003">Cell membrane</keyword>
<organism evidence="9 10">
    <name type="scientific">Herbinix luporum</name>
    <dbReference type="NCBI Taxonomy" id="1679721"/>
    <lineage>
        <taxon>Bacteria</taxon>
        <taxon>Bacillati</taxon>
        <taxon>Bacillota</taxon>
        <taxon>Clostridia</taxon>
        <taxon>Lachnospirales</taxon>
        <taxon>Lachnospiraceae</taxon>
        <taxon>Herbinix</taxon>
    </lineage>
</organism>
<reference evidence="10" key="1">
    <citation type="submission" date="2015-09" db="EMBL/GenBank/DDBJ databases">
        <authorList>
            <person name="Wibberg D."/>
        </authorList>
    </citation>
    <scope>NUCLEOTIDE SEQUENCE [LARGE SCALE GENOMIC DNA]</scope>
    <source>
        <strain evidence="10">SD1D</strain>
    </source>
</reference>
<keyword evidence="3 6" id="KW-0812">Transmembrane</keyword>
<feature type="domain" description="DUF5698" evidence="8">
    <location>
        <begin position="28"/>
        <end position="86"/>
    </location>
</feature>
<evidence type="ECO:0000256" key="2">
    <source>
        <dbReference type="ARBA" id="ARBA00022475"/>
    </source>
</evidence>
<feature type="transmembrane region" description="Helical" evidence="6">
    <location>
        <begin position="12"/>
        <end position="33"/>
    </location>
</feature>
<keyword evidence="4 6" id="KW-1133">Transmembrane helix</keyword>
<comment type="similarity">
    <text evidence="6">Belongs to the UPF0316 family.</text>
</comment>
<dbReference type="Proteomes" id="UP000196053">
    <property type="component" value="Chromosome I"/>
</dbReference>
<evidence type="ECO:0000256" key="1">
    <source>
        <dbReference type="ARBA" id="ARBA00004651"/>
    </source>
</evidence>
<keyword evidence="5 6" id="KW-0472">Membrane</keyword>
<evidence type="ECO:0000313" key="10">
    <source>
        <dbReference type="Proteomes" id="UP000196053"/>
    </source>
</evidence>
<dbReference type="EMBL" id="LN879430">
    <property type="protein sequence ID" value="CUH91689.1"/>
    <property type="molecule type" value="Genomic_DNA"/>
</dbReference>
<dbReference type="PANTHER" id="PTHR40060">
    <property type="entry name" value="UPF0316 PROTEIN YEBE"/>
    <property type="match status" value="1"/>
</dbReference>
<name>A0A0K8J2W2_9FIRM</name>
<sequence>MGFLMNLSGPILYLIIFAAKTIEVSIATVRLVLVNKGERVKGAVLGFIEILIWISLVSSVLNNITDDPFKIIAYAAGFSLGNYLGVSIESKVAIGLASLYVVVDSEAGNVLANLLRDHDYGVTIIDGKGKDDSIKSLLFIQLKRKKIPATIKLIKEHYPNAYISVNDVKSTVGGFIKK</sequence>
<evidence type="ECO:0000256" key="4">
    <source>
        <dbReference type="ARBA" id="ARBA00022989"/>
    </source>
</evidence>
<evidence type="ECO:0000259" key="7">
    <source>
        <dbReference type="Pfam" id="PF10035"/>
    </source>
</evidence>
<dbReference type="Pfam" id="PF18955">
    <property type="entry name" value="DUF5698"/>
    <property type="match status" value="1"/>
</dbReference>
<evidence type="ECO:0000256" key="3">
    <source>
        <dbReference type="ARBA" id="ARBA00022692"/>
    </source>
</evidence>
<proteinExistence type="inferred from homology"/>